<dbReference type="GO" id="GO:0006397">
    <property type="term" value="P:mRNA processing"/>
    <property type="evidence" value="ECO:0007669"/>
    <property type="project" value="UniProtKB-KW"/>
</dbReference>
<keyword evidence="3 7" id="KW-0547">Nucleotide-binding</keyword>
<keyword evidence="13" id="KW-0548">Nucleotidyltransferase</keyword>
<feature type="domain" description="Poly A polymerase head" evidence="10">
    <location>
        <begin position="56"/>
        <end position="186"/>
    </location>
</feature>
<dbReference type="InterPro" id="IPR032828">
    <property type="entry name" value="PolyA_RNA-bd"/>
</dbReference>
<evidence type="ECO:0000256" key="5">
    <source>
        <dbReference type="ARBA" id="ARBA00022884"/>
    </source>
</evidence>
<evidence type="ECO:0000256" key="1">
    <source>
        <dbReference type="ARBA" id="ARBA00022664"/>
    </source>
</evidence>
<dbReference type="GO" id="GO:0043633">
    <property type="term" value="P:polyadenylation-dependent RNA catabolic process"/>
    <property type="evidence" value="ECO:0007669"/>
    <property type="project" value="InterPro"/>
</dbReference>
<dbReference type="CDD" id="cd05398">
    <property type="entry name" value="NT_ClassII-CCAase"/>
    <property type="match status" value="1"/>
</dbReference>
<feature type="domain" description="Polymerase A arginine-rich C-terminal" evidence="11">
    <location>
        <begin position="331"/>
        <end position="446"/>
    </location>
</feature>
<dbReference type="GO" id="GO:0005524">
    <property type="term" value="F:ATP binding"/>
    <property type="evidence" value="ECO:0007669"/>
    <property type="project" value="UniProtKB-UniRule"/>
</dbReference>
<feature type="domain" description="tRNA nucleotidyltransferase/poly(A) polymerase RNA and SrmB- binding" evidence="12">
    <location>
        <begin position="215"/>
        <end position="274"/>
    </location>
</feature>
<protein>
    <recommendedName>
        <fullName evidence="7">Poly(A) polymerase I</fullName>
        <shortName evidence="7">PAP I</shortName>
        <ecNumber evidence="7">2.7.7.19</ecNumber>
    </recommendedName>
</protein>
<evidence type="ECO:0000313" key="14">
    <source>
        <dbReference type="Proteomes" id="UP000245728"/>
    </source>
</evidence>
<dbReference type="Gene3D" id="1.10.3090.10">
    <property type="entry name" value="cca-adding enzyme, domain 2"/>
    <property type="match status" value="1"/>
</dbReference>
<dbReference type="PANTHER" id="PTHR43051">
    <property type="entry name" value="POLYNUCLEOTIDE ADENYLYLTRANSFERASE FAMILY PROTEIN"/>
    <property type="match status" value="1"/>
</dbReference>
<dbReference type="KEGG" id="salh:HMF8227_00360"/>
<dbReference type="GO" id="GO:1990817">
    <property type="term" value="F:poly(A) RNA polymerase activity"/>
    <property type="evidence" value="ECO:0007669"/>
    <property type="project" value="UniProtKB-UniRule"/>
</dbReference>
<dbReference type="Pfam" id="PF12627">
    <property type="entry name" value="PolyA_pol_RNAbd"/>
    <property type="match status" value="1"/>
</dbReference>
<dbReference type="NCBIfam" id="TIGR01942">
    <property type="entry name" value="pcnB"/>
    <property type="match status" value="1"/>
</dbReference>
<sequence length="455" mass="52611">MFNKVKQALGSEKTEIGQGELRPVVIPRQEHNISRNDISDNALKVLYRLHNAGYDAYLVGGCVRDLLLGLKPKDFDVVTNATPEEIKKLFRNCRLIGRRFRLAHIVFGRDVIEVATFRGHHEPSENTQHLSRQSDEGMLLRDNVFGSIEEDAQRRDFTINAMYYNIADFSVTDFAQGMQSIQQRRIELIGDPETRYREDPVRMLRAVRFAAKLSMDISDEAGRVIPKLASLINSVPPARLFDEVLKLLASGNGVSTYQLLKEYRLFEPLFPQLQPLIKQPDSKENQFVVKMLENTDERLNSGKRITPAFLYAAMLWYPLEERSQQHQVEGGFNAHDAFNLAINDVLHRQQQRIAIPKRFSLPMRDIWQMQHRLGKRFGKRPYQMLEHPKFRAAYDFLLLRSEVEGGELIELAQWWTEFQDVSHEVRRKMVAKLNRGGKARRGGRRRGPKKAKSDS</sequence>
<comment type="similarity">
    <text evidence="7 8">Belongs to the tRNA nucleotidyltransferase/poly(A) polymerase family.</text>
</comment>
<dbReference type="EC" id="2.7.7.19" evidence="7"/>
<dbReference type="AlphaFoldDB" id="A0A2S2DZQ9"/>
<dbReference type="SUPFAM" id="SSF81891">
    <property type="entry name" value="Poly A polymerase C-terminal region-like"/>
    <property type="match status" value="1"/>
</dbReference>
<gene>
    <name evidence="7 13" type="primary">pcnB</name>
    <name evidence="13" type="ORF">HMF8227_00360</name>
</gene>
<evidence type="ECO:0000259" key="10">
    <source>
        <dbReference type="Pfam" id="PF01743"/>
    </source>
</evidence>
<keyword evidence="5 7" id="KW-0694">RNA-binding</keyword>
<dbReference type="PANTHER" id="PTHR43051:SF1">
    <property type="entry name" value="POLYNUCLEOTIDE ADENYLYLTRANSFERASE FAMILY PROTEIN"/>
    <property type="match status" value="1"/>
</dbReference>
<comment type="catalytic activity">
    <reaction evidence="7">
        <text>RNA(n) + ATP = RNA(n)-3'-adenine ribonucleotide + diphosphate</text>
        <dbReference type="Rhea" id="RHEA:11332"/>
        <dbReference type="Rhea" id="RHEA-COMP:14527"/>
        <dbReference type="Rhea" id="RHEA-COMP:17347"/>
        <dbReference type="ChEBI" id="CHEBI:30616"/>
        <dbReference type="ChEBI" id="CHEBI:33019"/>
        <dbReference type="ChEBI" id="CHEBI:140395"/>
        <dbReference type="ChEBI" id="CHEBI:173115"/>
        <dbReference type="EC" id="2.7.7.19"/>
    </reaction>
</comment>
<feature type="active site" evidence="7">
    <location>
        <position position="156"/>
    </location>
</feature>
<dbReference type="Proteomes" id="UP000245728">
    <property type="component" value="Chromosome"/>
</dbReference>
<evidence type="ECO:0000313" key="13">
    <source>
        <dbReference type="EMBL" id="AWL10866.1"/>
    </source>
</evidence>
<feature type="region of interest" description="Disordered" evidence="9">
    <location>
        <begin position="434"/>
        <end position="455"/>
    </location>
</feature>
<dbReference type="Pfam" id="PF01743">
    <property type="entry name" value="PolyA_pol"/>
    <property type="match status" value="1"/>
</dbReference>
<feature type="active site" evidence="7">
    <location>
        <position position="74"/>
    </location>
</feature>
<feature type="active site" evidence="7">
    <location>
        <position position="76"/>
    </location>
</feature>
<keyword evidence="1 7" id="KW-0507">mRNA processing</keyword>
<keyword evidence="4 7" id="KW-0067">ATP-binding</keyword>
<dbReference type="FunFam" id="3.30.460.10:FF:000035">
    <property type="entry name" value="Poly(A) polymerase I"/>
    <property type="match status" value="1"/>
</dbReference>
<dbReference type="Gene3D" id="3.30.460.10">
    <property type="entry name" value="Beta Polymerase, domain 2"/>
    <property type="match status" value="1"/>
</dbReference>
<accession>A0A2S2DZQ9</accession>
<evidence type="ECO:0000259" key="12">
    <source>
        <dbReference type="Pfam" id="PF12627"/>
    </source>
</evidence>
<dbReference type="InterPro" id="IPR052191">
    <property type="entry name" value="tRNA_ntf/polyA_polymerase_I"/>
</dbReference>
<evidence type="ECO:0000259" key="11">
    <source>
        <dbReference type="Pfam" id="PF12626"/>
    </source>
</evidence>
<evidence type="ECO:0000256" key="3">
    <source>
        <dbReference type="ARBA" id="ARBA00022741"/>
    </source>
</evidence>
<dbReference type="Pfam" id="PF12626">
    <property type="entry name" value="PolyA_pol_arg_C"/>
    <property type="match status" value="1"/>
</dbReference>
<dbReference type="InterPro" id="IPR010206">
    <property type="entry name" value="PolA_pol_I"/>
</dbReference>
<dbReference type="InterPro" id="IPR025866">
    <property type="entry name" value="PolyA_pol_arg_C_dom"/>
</dbReference>
<evidence type="ECO:0000256" key="8">
    <source>
        <dbReference type="RuleBase" id="RU003953"/>
    </source>
</evidence>
<dbReference type="InterPro" id="IPR043519">
    <property type="entry name" value="NT_sf"/>
</dbReference>
<evidence type="ECO:0000256" key="9">
    <source>
        <dbReference type="SAM" id="MobiDB-lite"/>
    </source>
</evidence>
<dbReference type="SUPFAM" id="SSF81301">
    <property type="entry name" value="Nucleotidyltransferase"/>
    <property type="match status" value="1"/>
</dbReference>
<keyword evidence="6 7" id="KW-0804">Transcription</keyword>
<evidence type="ECO:0000256" key="7">
    <source>
        <dbReference type="HAMAP-Rule" id="MF_00957"/>
    </source>
</evidence>
<keyword evidence="14" id="KW-1185">Reference proteome</keyword>
<dbReference type="GO" id="GO:0003723">
    <property type="term" value="F:RNA binding"/>
    <property type="evidence" value="ECO:0007669"/>
    <property type="project" value="UniProtKB-UniRule"/>
</dbReference>
<keyword evidence="2 7" id="KW-0808">Transferase</keyword>
<name>A0A2S2DZQ9_9ALTE</name>
<evidence type="ECO:0000256" key="6">
    <source>
        <dbReference type="ARBA" id="ARBA00023163"/>
    </source>
</evidence>
<evidence type="ECO:0000256" key="4">
    <source>
        <dbReference type="ARBA" id="ARBA00022840"/>
    </source>
</evidence>
<comment type="function">
    <text evidence="7">Adds poly(A) tail to the 3' end of many RNAs, which usually targets these RNAs for decay. Plays a significant role in the global control of gene expression, through influencing the rate of transcript degradation, and in the general RNA quality control.</text>
</comment>
<evidence type="ECO:0000256" key="2">
    <source>
        <dbReference type="ARBA" id="ARBA00022679"/>
    </source>
</evidence>
<dbReference type="EMBL" id="CP029347">
    <property type="protein sequence ID" value="AWL10866.1"/>
    <property type="molecule type" value="Genomic_DNA"/>
</dbReference>
<organism evidence="13 14">
    <name type="scientific">Saliniradius amylolyticus</name>
    <dbReference type="NCBI Taxonomy" id="2183582"/>
    <lineage>
        <taxon>Bacteria</taxon>
        <taxon>Pseudomonadati</taxon>
        <taxon>Pseudomonadota</taxon>
        <taxon>Gammaproteobacteria</taxon>
        <taxon>Alteromonadales</taxon>
        <taxon>Alteromonadaceae</taxon>
        <taxon>Saliniradius</taxon>
    </lineage>
</organism>
<proteinExistence type="inferred from homology"/>
<reference evidence="13 14" key="1">
    <citation type="submission" date="2018-05" db="EMBL/GenBank/DDBJ databases">
        <title>Salinimonas sp. HMF8227 Genome sequencing and assembly.</title>
        <authorList>
            <person name="Kang H."/>
            <person name="Kang J."/>
            <person name="Cha I."/>
            <person name="Kim H."/>
            <person name="Joh K."/>
        </authorList>
    </citation>
    <scope>NUCLEOTIDE SEQUENCE [LARGE SCALE GENOMIC DNA]</scope>
    <source>
        <strain evidence="13 14">HMF8227</strain>
    </source>
</reference>
<dbReference type="InterPro" id="IPR002646">
    <property type="entry name" value="PolA_pol_head_dom"/>
</dbReference>
<dbReference type="HAMAP" id="MF_00957">
    <property type="entry name" value="PolyA_pol"/>
    <property type="match status" value="1"/>
</dbReference>